<dbReference type="SUPFAM" id="SSF54768">
    <property type="entry name" value="dsRNA-binding domain-like"/>
    <property type="match status" value="1"/>
</dbReference>
<feature type="domain" description="DRBM" evidence="2">
    <location>
        <begin position="98"/>
        <end position="166"/>
    </location>
</feature>
<dbReference type="SMART" id="SM00358">
    <property type="entry name" value="DSRM"/>
    <property type="match status" value="1"/>
</dbReference>
<proteinExistence type="predicted"/>
<gene>
    <name evidence="3" type="ORF">NQ317_003741</name>
</gene>
<comment type="caution">
    <text evidence="3">The sequence shown here is derived from an EMBL/GenBank/DDBJ whole genome shotgun (WGS) entry which is preliminary data.</text>
</comment>
<evidence type="ECO:0000313" key="4">
    <source>
        <dbReference type="Proteomes" id="UP001162164"/>
    </source>
</evidence>
<dbReference type="CDD" id="cd19854">
    <property type="entry name" value="DSRM_DHX9_rpt1"/>
    <property type="match status" value="1"/>
</dbReference>
<dbReference type="Pfam" id="PF00035">
    <property type="entry name" value="dsrm"/>
    <property type="match status" value="1"/>
</dbReference>
<reference evidence="3" key="1">
    <citation type="journal article" date="2023" name="Insect Mol. Biol.">
        <title>Genome sequencing provides insights into the evolution of gene families encoding plant cell wall-degrading enzymes in longhorned beetles.</title>
        <authorList>
            <person name="Shin N.R."/>
            <person name="Okamura Y."/>
            <person name="Kirsch R."/>
            <person name="Pauchet Y."/>
        </authorList>
    </citation>
    <scope>NUCLEOTIDE SEQUENCE</scope>
    <source>
        <strain evidence="3">MMC_N1</strain>
    </source>
</reference>
<dbReference type="EMBL" id="JAPWTJ010000272">
    <property type="protein sequence ID" value="KAJ8980233.1"/>
    <property type="molecule type" value="Genomic_DNA"/>
</dbReference>
<keyword evidence="1" id="KW-0694">RNA-binding</keyword>
<accession>A0ABQ9JQG4</accession>
<dbReference type="Proteomes" id="UP001162164">
    <property type="component" value="Unassembled WGS sequence"/>
</dbReference>
<keyword evidence="4" id="KW-1185">Reference proteome</keyword>
<dbReference type="PROSITE" id="PS50137">
    <property type="entry name" value="DS_RBD"/>
    <property type="match status" value="1"/>
</dbReference>
<organism evidence="3 4">
    <name type="scientific">Molorchus minor</name>
    <dbReference type="NCBI Taxonomy" id="1323400"/>
    <lineage>
        <taxon>Eukaryota</taxon>
        <taxon>Metazoa</taxon>
        <taxon>Ecdysozoa</taxon>
        <taxon>Arthropoda</taxon>
        <taxon>Hexapoda</taxon>
        <taxon>Insecta</taxon>
        <taxon>Pterygota</taxon>
        <taxon>Neoptera</taxon>
        <taxon>Endopterygota</taxon>
        <taxon>Coleoptera</taxon>
        <taxon>Polyphaga</taxon>
        <taxon>Cucujiformia</taxon>
        <taxon>Chrysomeloidea</taxon>
        <taxon>Cerambycidae</taxon>
        <taxon>Lamiinae</taxon>
        <taxon>Monochamini</taxon>
        <taxon>Molorchus</taxon>
    </lineage>
</organism>
<evidence type="ECO:0000256" key="1">
    <source>
        <dbReference type="PROSITE-ProRule" id="PRU00266"/>
    </source>
</evidence>
<protein>
    <recommendedName>
        <fullName evidence="2">DRBM domain-containing protein</fullName>
    </recommendedName>
</protein>
<evidence type="ECO:0000259" key="2">
    <source>
        <dbReference type="PROSITE" id="PS50137"/>
    </source>
</evidence>
<evidence type="ECO:0000313" key="3">
    <source>
        <dbReference type="EMBL" id="KAJ8980233.1"/>
    </source>
</evidence>
<dbReference type="Gene3D" id="3.30.160.20">
    <property type="match status" value="1"/>
</dbReference>
<dbReference type="InterPro" id="IPR014720">
    <property type="entry name" value="dsRBD_dom"/>
</dbReference>
<name>A0ABQ9JQG4_9CUCU</name>
<sequence length="196" mass="22180">MIQYRSLERNFVTPTVLTTSRSHLPFLLSALSLVALPSCHLPKFLRSAAQGQVQKRHPTEQTPCRHPLCGARLRLTLHGFHHLSFKDRVTFINYRHERHKIFLHQFCQKNKVDPTFEVRPTGPKHRQRFLCEVRVAGYNYVGAGNSTNKKDAQANAAKDFVSFLVRQGLINSAEVPVDIDAAPAPVIHNGPQEADK</sequence>
<dbReference type="InterPro" id="IPR044445">
    <property type="entry name" value="DHX9_DSRM_1"/>
</dbReference>